<organism evidence="4 5">
    <name type="scientific">Bifidobacterium xylocopae</name>
    <dbReference type="NCBI Taxonomy" id="2493119"/>
    <lineage>
        <taxon>Bacteria</taxon>
        <taxon>Bacillati</taxon>
        <taxon>Actinomycetota</taxon>
        <taxon>Actinomycetes</taxon>
        <taxon>Bifidobacteriales</taxon>
        <taxon>Bifidobacteriaceae</taxon>
        <taxon>Bifidobacterium</taxon>
    </lineage>
</organism>
<accession>A0A366KH24</accession>
<protein>
    <submittedName>
        <fullName evidence="4">DNA processing protein DprA</fullName>
    </submittedName>
</protein>
<comment type="caution">
    <text evidence="4">The sequence shown here is derived from an EMBL/GenBank/DDBJ whole genome shotgun (WGS) entry which is preliminary data.</text>
</comment>
<dbReference type="EMBL" id="PDCH01000001">
    <property type="protein sequence ID" value="RBP99991.1"/>
    <property type="molecule type" value="Genomic_DNA"/>
</dbReference>
<dbReference type="Proteomes" id="UP000252345">
    <property type="component" value="Unassembled WGS sequence"/>
</dbReference>
<feature type="domain" description="Smf/DprA SLOG" evidence="3">
    <location>
        <begin position="129"/>
        <end position="348"/>
    </location>
</feature>
<gene>
    <name evidence="4" type="ORF">CRD59_00550</name>
</gene>
<keyword evidence="5" id="KW-1185">Reference proteome</keyword>
<dbReference type="PANTHER" id="PTHR43022:SF1">
    <property type="entry name" value="PROTEIN SMF"/>
    <property type="match status" value="1"/>
</dbReference>
<reference evidence="4 5" key="1">
    <citation type="submission" date="2017-10" db="EMBL/GenBank/DDBJ databases">
        <title>Bifidobacterium xylocopum sp. nov. and Bifidobacterium aemilianum sp. nov., from the carpenter bee (Xylocopa violacea) digestive tract.</title>
        <authorList>
            <person name="Alberoni D."/>
            <person name="Baffoni L."/>
            <person name="Di Gioia D."/>
            <person name="Gaggia F."/>
            <person name="Biavati B."/>
        </authorList>
    </citation>
    <scope>NUCLEOTIDE SEQUENCE [LARGE SCALE GENOMIC DNA]</scope>
    <source>
        <strain evidence="4 5">XV2</strain>
    </source>
</reference>
<name>A0A366KH24_9BIFI</name>
<dbReference type="Pfam" id="PF02481">
    <property type="entry name" value="DNA_processg_A"/>
    <property type="match status" value="1"/>
</dbReference>
<dbReference type="RefSeq" id="WP_113852653.1">
    <property type="nucleotide sequence ID" value="NZ_PDCH01000001.1"/>
</dbReference>
<feature type="compositionally biased region" description="Basic and acidic residues" evidence="2">
    <location>
        <begin position="399"/>
        <end position="417"/>
    </location>
</feature>
<dbReference type="InterPro" id="IPR057666">
    <property type="entry name" value="DrpA_SLOG"/>
</dbReference>
<dbReference type="InterPro" id="IPR003488">
    <property type="entry name" value="DprA"/>
</dbReference>
<feature type="region of interest" description="Disordered" evidence="2">
    <location>
        <begin position="387"/>
        <end position="417"/>
    </location>
</feature>
<sequence>MNRPTTGTTGNHTLSPESLARALLTYCVDGPDALLHATLLGAGGAQELLEALRETSVSQFIEGRSSRGMAHLDGMFLSGLARWGRHADQRSMTRFHRAASKWRQRLASLNSAGSEDLIAWLTGNGHFWVIGPDDPSWPDQLGDLATRSDWAPPLCLWGRGDPAALVSCPTPLAVVGSRSCNDYGRFVARQVGLKAAEGGHLVVSGGAFGADANAHWGALSAARDGAPPPGRTVAVFAGGLDHMGPRHNAGLFAAIERQGGALISELPPGTIPEARRFLLRNRIIAALARTVVVAQARHRSGALNTATWAAELGREVYAAPGGIDNPENTGCNHLIHDGKAMILISANNLEGICHASHEPIGESPTPTAGPGTTQVQAGLTECVTEPTVASAARPTDGNHGCDDDGRSKKSRKDLPEEQRTLLKAVRACRARHLEATCENVSALLEQEGHPAYTLQEVLQTAGAMELTGLLASEGGVLTPTRDGQEKERR</sequence>
<evidence type="ECO:0000313" key="4">
    <source>
        <dbReference type="EMBL" id="RBP99991.1"/>
    </source>
</evidence>
<evidence type="ECO:0000256" key="2">
    <source>
        <dbReference type="SAM" id="MobiDB-lite"/>
    </source>
</evidence>
<proteinExistence type="inferred from homology"/>
<evidence type="ECO:0000313" key="5">
    <source>
        <dbReference type="Proteomes" id="UP000252345"/>
    </source>
</evidence>
<comment type="similarity">
    <text evidence="1">Belongs to the DprA/Smf family.</text>
</comment>
<dbReference type="PANTHER" id="PTHR43022">
    <property type="entry name" value="PROTEIN SMF"/>
    <property type="match status" value="1"/>
</dbReference>
<dbReference type="GO" id="GO:0009294">
    <property type="term" value="P:DNA-mediated transformation"/>
    <property type="evidence" value="ECO:0007669"/>
    <property type="project" value="InterPro"/>
</dbReference>
<evidence type="ECO:0000259" key="3">
    <source>
        <dbReference type="Pfam" id="PF02481"/>
    </source>
</evidence>
<dbReference type="AlphaFoldDB" id="A0A366KH24"/>
<dbReference type="SUPFAM" id="SSF102405">
    <property type="entry name" value="MCP/YpsA-like"/>
    <property type="match status" value="1"/>
</dbReference>
<dbReference type="Gene3D" id="3.40.50.450">
    <property type="match status" value="1"/>
</dbReference>
<dbReference type="OrthoDB" id="9785707at2"/>
<evidence type="ECO:0000256" key="1">
    <source>
        <dbReference type="ARBA" id="ARBA00006525"/>
    </source>
</evidence>